<evidence type="ECO:0000313" key="2">
    <source>
        <dbReference type="EMBL" id="AZK44758.1"/>
    </source>
</evidence>
<keyword evidence="1" id="KW-0812">Transmembrane</keyword>
<sequence>MKLDKTTFSIIEFNEEVSYLETKAEEGLMLESYDGIGYHFKASEPAKLNFEVAYTIEPMHDNLMDLYLNQGFILICDYRSEKGGTYYYFARPRSNQPIESFNEDRVEVIQMMIHRIERFTGIVIGALLVFFIYLYLNYRNNLYFIIIGAGGVLGIYTYQLRRKAKAVLEEISK</sequence>
<evidence type="ECO:0000313" key="3">
    <source>
        <dbReference type="Proteomes" id="UP000278804"/>
    </source>
</evidence>
<reference evidence="2 3" key="1">
    <citation type="journal article" date="2020" name="Int. J. Syst. Evol. Microbiol.">
        <title>Description of Erysipelothrix piscisicarius sp. nov., an emergent fish pathogen, and assessment of virulence using a tiger barb (Puntigrus tetrazona) infection model.</title>
        <authorList>
            <person name="Pomaranski E.K."/>
            <person name="Griffin M.J."/>
            <person name="Camus A.C."/>
            <person name="Armwood A.R."/>
            <person name="Shelley J."/>
            <person name="Waldbieser G.C."/>
            <person name="LaFrentz B.R."/>
            <person name="Garcia J.C."/>
            <person name="Yanong R."/>
            <person name="Soto E."/>
        </authorList>
    </citation>
    <scope>NUCLEOTIDE SEQUENCE [LARGE SCALE GENOMIC DNA]</scope>
    <source>
        <strain evidence="2 3">15TAL0474</strain>
    </source>
</reference>
<keyword evidence="3" id="KW-1185">Reference proteome</keyword>
<accession>A0A3Q8S386</accession>
<feature type="transmembrane region" description="Helical" evidence="1">
    <location>
        <begin position="119"/>
        <end position="136"/>
    </location>
</feature>
<keyword evidence="1" id="KW-1133">Transmembrane helix</keyword>
<dbReference type="InterPro" id="IPR021359">
    <property type="entry name" value="DUF2812"/>
</dbReference>
<feature type="transmembrane region" description="Helical" evidence="1">
    <location>
        <begin position="142"/>
        <end position="158"/>
    </location>
</feature>
<dbReference type="AlphaFoldDB" id="A0A3Q8S386"/>
<proteinExistence type="predicted"/>
<gene>
    <name evidence="2" type="ORF">EEI45_04720</name>
</gene>
<keyword evidence="1" id="KW-0472">Membrane</keyword>
<dbReference type="EMBL" id="CP034234">
    <property type="protein sequence ID" value="AZK44758.1"/>
    <property type="molecule type" value="Genomic_DNA"/>
</dbReference>
<name>A0A3Q8S386_9FIRM</name>
<dbReference type="KEGG" id="eri:EEI45_04720"/>
<dbReference type="Pfam" id="PF11193">
    <property type="entry name" value="DUF2812"/>
    <property type="match status" value="1"/>
</dbReference>
<organism evidence="2 3">
    <name type="scientific">Erysipelothrix piscisicarius</name>
    <dbReference type="NCBI Taxonomy" id="2485784"/>
    <lineage>
        <taxon>Bacteria</taxon>
        <taxon>Bacillati</taxon>
        <taxon>Bacillota</taxon>
        <taxon>Erysipelotrichia</taxon>
        <taxon>Erysipelotrichales</taxon>
        <taxon>Erysipelotrichaceae</taxon>
        <taxon>Erysipelothrix</taxon>
    </lineage>
</organism>
<evidence type="ECO:0000256" key="1">
    <source>
        <dbReference type="SAM" id="Phobius"/>
    </source>
</evidence>
<dbReference type="Proteomes" id="UP000278804">
    <property type="component" value="Chromosome"/>
</dbReference>
<protein>
    <submittedName>
        <fullName evidence="2">DUF2812 domain-containing protein</fullName>
    </submittedName>
</protein>